<dbReference type="EMBL" id="CM004399">
    <property type="protein sequence ID" value="KAG8640498.1"/>
    <property type="molecule type" value="Genomic_DNA"/>
</dbReference>
<organism evidence="1 2">
    <name type="scientific">Manihot esculenta</name>
    <name type="common">Cassava</name>
    <name type="synonym">Jatropha manihot</name>
    <dbReference type="NCBI Taxonomy" id="3983"/>
    <lineage>
        <taxon>Eukaryota</taxon>
        <taxon>Viridiplantae</taxon>
        <taxon>Streptophyta</taxon>
        <taxon>Embryophyta</taxon>
        <taxon>Tracheophyta</taxon>
        <taxon>Spermatophyta</taxon>
        <taxon>Magnoliopsida</taxon>
        <taxon>eudicotyledons</taxon>
        <taxon>Gunneridae</taxon>
        <taxon>Pentapetalae</taxon>
        <taxon>rosids</taxon>
        <taxon>fabids</taxon>
        <taxon>Malpighiales</taxon>
        <taxon>Euphorbiaceae</taxon>
        <taxon>Crotonoideae</taxon>
        <taxon>Manihoteae</taxon>
        <taxon>Manihot</taxon>
    </lineage>
</organism>
<evidence type="ECO:0000313" key="2">
    <source>
        <dbReference type="Proteomes" id="UP000091857"/>
    </source>
</evidence>
<comment type="caution">
    <text evidence="1">The sequence shown here is derived from an EMBL/GenBank/DDBJ whole genome shotgun (WGS) entry which is preliminary data.</text>
</comment>
<reference evidence="2" key="1">
    <citation type="journal article" date="2016" name="Nat. Biotechnol.">
        <title>Sequencing wild and cultivated cassava and related species reveals extensive interspecific hybridization and genetic diversity.</title>
        <authorList>
            <person name="Bredeson J.V."/>
            <person name="Lyons J.B."/>
            <person name="Prochnik S.E."/>
            <person name="Wu G.A."/>
            <person name="Ha C.M."/>
            <person name="Edsinger-Gonzales E."/>
            <person name="Grimwood J."/>
            <person name="Schmutz J."/>
            <person name="Rabbi I.Y."/>
            <person name="Egesi C."/>
            <person name="Nauluvula P."/>
            <person name="Lebot V."/>
            <person name="Ndunguru J."/>
            <person name="Mkamilo G."/>
            <person name="Bart R.S."/>
            <person name="Setter T.L."/>
            <person name="Gleadow R.M."/>
            <person name="Kulakow P."/>
            <person name="Ferguson M.E."/>
            <person name="Rounsley S."/>
            <person name="Rokhsar D.S."/>
        </authorList>
    </citation>
    <scope>NUCLEOTIDE SEQUENCE [LARGE SCALE GENOMIC DNA]</scope>
    <source>
        <strain evidence="2">cv. AM560-2</strain>
    </source>
</reference>
<evidence type="ECO:0000313" key="1">
    <source>
        <dbReference type="EMBL" id="KAG8640498.1"/>
    </source>
</evidence>
<gene>
    <name evidence="1" type="ORF">MANES_13G063730v8</name>
</gene>
<keyword evidence="2" id="KW-1185">Reference proteome</keyword>
<name>A0ACB7GJK5_MANES</name>
<accession>A0ACB7GJK5</accession>
<proteinExistence type="predicted"/>
<sequence>MTIHAKEGKTEHLRRHFRRPKVSSRDETHILSAAEPLLSAAESPITIPSGAPSASESLVQRRNSTFGGTFGGRMCMTDPKVHLPEAAFGSQSHLHKAFGGRNSLRRPNLSSSRTQFMHQHLSSTLPHIPNMHKTSSRHV</sequence>
<protein>
    <submittedName>
        <fullName evidence="1">Uncharacterized protein</fullName>
    </submittedName>
</protein>
<dbReference type="Proteomes" id="UP000091857">
    <property type="component" value="Chromosome 13"/>
</dbReference>